<dbReference type="SMART" id="SM00220">
    <property type="entry name" value="S_TKc"/>
    <property type="match status" value="1"/>
</dbReference>
<comment type="caution">
    <text evidence="7">The sequence shown here is derived from an EMBL/GenBank/DDBJ whole genome shotgun (WGS) entry which is preliminary data.</text>
</comment>
<dbReference type="InterPro" id="IPR011990">
    <property type="entry name" value="TPR-like_helical_dom_sf"/>
</dbReference>
<evidence type="ECO:0000256" key="3">
    <source>
        <dbReference type="ARBA" id="ARBA00022777"/>
    </source>
</evidence>
<evidence type="ECO:0000256" key="5">
    <source>
        <dbReference type="SAM" id="MobiDB-lite"/>
    </source>
</evidence>
<dbReference type="Gene3D" id="1.10.510.10">
    <property type="entry name" value="Transferase(Phosphotransferase) domain 1"/>
    <property type="match status" value="1"/>
</dbReference>
<keyword evidence="2" id="KW-0547">Nucleotide-binding</keyword>
<dbReference type="Proteomes" id="UP001216907">
    <property type="component" value="Unassembled WGS sequence"/>
</dbReference>
<dbReference type="SUPFAM" id="SSF56112">
    <property type="entry name" value="Protein kinase-like (PK-like)"/>
    <property type="match status" value="1"/>
</dbReference>
<reference evidence="7 8" key="1">
    <citation type="submission" date="2023-03" db="EMBL/GenBank/DDBJ databases">
        <title>Paludisphaera mucosa sp. nov. a novel planctomycete from northern fen.</title>
        <authorList>
            <person name="Ivanova A."/>
        </authorList>
    </citation>
    <scope>NUCLEOTIDE SEQUENCE [LARGE SCALE GENOMIC DNA]</scope>
    <source>
        <strain evidence="7 8">Pla2</strain>
    </source>
</reference>
<dbReference type="CDD" id="cd14014">
    <property type="entry name" value="STKc_PknB_like"/>
    <property type="match status" value="1"/>
</dbReference>
<evidence type="ECO:0000256" key="2">
    <source>
        <dbReference type="ARBA" id="ARBA00022741"/>
    </source>
</evidence>
<keyword evidence="8" id="KW-1185">Reference proteome</keyword>
<dbReference type="PROSITE" id="PS00108">
    <property type="entry name" value="PROTEIN_KINASE_ST"/>
    <property type="match status" value="1"/>
</dbReference>
<evidence type="ECO:0000313" key="8">
    <source>
        <dbReference type="Proteomes" id="UP001216907"/>
    </source>
</evidence>
<dbReference type="Gene3D" id="3.30.200.20">
    <property type="entry name" value="Phosphorylase Kinase, domain 1"/>
    <property type="match status" value="1"/>
</dbReference>
<protein>
    <submittedName>
        <fullName evidence="7">Serine/threonine-protein kinase</fullName>
        <ecNumber evidence="7">2.7.11.1</ecNumber>
    </submittedName>
</protein>
<keyword evidence="4" id="KW-0067">ATP-binding</keyword>
<accession>A0ABT6FCH8</accession>
<dbReference type="Pfam" id="PF00069">
    <property type="entry name" value="Pkinase"/>
    <property type="match status" value="1"/>
</dbReference>
<dbReference type="PANTHER" id="PTHR43289:SF6">
    <property type="entry name" value="SERINE_THREONINE-PROTEIN KINASE NEKL-3"/>
    <property type="match status" value="1"/>
</dbReference>
<dbReference type="EMBL" id="JARRAG010000002">
    <property type="protein sequence ID" value="MDG3005264.1"/>
    <property type="molecule type" value="Genomic_DNA"/>
</dbReference>
<feature type="region of interest" description="Disordered" evidence="5">
    <location>
        <begin position="94"/>
        <end position="122"/>
    </location>
</feature>
<dbReference type="InterPro" id="IPR008271">
    <property type="entry name" value="Ser/Thr_kinase_AS"/>
</dbReference>
<dbReference type="SUPFAM" id="SSF48452">
    <property type="entry name" value="TPR-like"/>
    <property type="match status" value="3"/>
</dbReference>
<feature type="domain" description="Protein kinase" evidence="6">
    <location>
        <begin position="131"/>
        <end position="429"/>
    </location>
</feature>
<dbReference type="InterPro" id="IPR019734">
    <property type="entry name" value="TPR_rpt"/>
</dbReference>
<feature type="compositionally biased region" description="Polar residues" evidence="5">
    <location>
        <begin position="319"/>
        <end position="335"/>
    </location>
</feature>
<evidence type="ECO:0000256" key="1">
    <source>
        <dbReference type="ARBA" id="ARBA00022679"/>
    </source>
</evidence>
<dbReference type="EC" id="2.7.11.1" evidence="7"/>
<evidence type="ECO:0000313" key="7">
    <source>
        <dbReference type="EMBL" id="MDG3005264.1"/>
    </source>
</evidence>
<feature type="compositionally biased region" description="Basic and acidic residues" evidence="5">
    <location>
        <begin position="1147"/>
        <end position="1156"/>
    </location>
</feature>
<name>A0ABT6FCH8_9BACT</name>
<dbReference type="RefSeq" id="WP_277861609.1">
    <property type="nucleotide sequence ID" value="NZ_JARRAG010000002.1"/>
</dbReference>
<gene>
    <name evidence="7" type="ORF">PZE19_15855</name>
</gene>
<dbReference type="InterPro" id="IPR000719">
    <property type="entry name" value="Prot_kinase_dom"/>
</dbReference>
<keyword evidence="1 7" id="KW-0808">Transferase</keyword>
<dbReference type="GO" id="GO:0004674">
    <property type="term" value="F:protein serine/threonine kinase activity"/>
    <property type="evidence" value="ECO:0007669"/>
    <property type="project" value="UniProtKB-EC"/>
</dbReference>
<dbReference type="PROSITE" id="PS50011">
    <property type="entry name" value="PROTEIN_KINASE_DOM"/>
    <property type="match status" value="1"/>
</dbReference>
<dbReference type="PANTHER" id="PTHR43289">
    <property type="entry name" value="MITOGEN-ACTIVATED PROTEIN KINASE KINASE KINASE 20-RELATED"/>
    <property type="match status" value="1"/>
</dbReference>
<dbReference type="Gene3D" id="1.25.40.10">
    <property type="entry name" value="Tetratricopeptide repeat domain"/>
    <property type="match status" value="3"/>
</dbReference>
<dbReference type="SMART" id="SM00028">
    <property type="entry name" value="TPR"/>
    <property type="match status" value="7"/>
</dbReference>
<evidence type="ECO:0000256" key="4">
    <source>
        <dbReference type="ARBA" id="ARBA00022840"/>
    </source>
</evidence>
<feature type="region of interest" description="Disordered" evidence="5">
    <location>
        <begin position="294"/>
        <end position="336"/>
    </location>
</feature>
<sequence length="1167" mass="125707">MGEHGGAGDDEEVLRAFLAGMTGAIPRNATASILEQWSHAPQVHLSELLQNLGKLDTSQMEALGCVASAHYRANGCDLARSLAAWRISTVRDDEAAGGVPGDSLATTLPGEPPTPSRTSPAVPREALAARYELLNVHARGGIGRVWKALDRQLQREVALKELQPRNADREDLRARFLLEAEITGKLEHPGIVPVYSLGEDEAGRPYYAMRFVQGDSLSVAIRDFHEARKKAEAAGGDPAQAWGVEFRQLLRRFLGACETLEYAHSKGYIHRDLKPGNIMVGPYGETLVVDWGLAKDVGSGPEPPAGPATAPEGEERPSPSGTSPGDQLGTPQYMSPEQAMGDLDRIGFPSDVYSLGATLHELLTGESPFHGVDRHAVVVAVLRGPAAPRSIVPTIPPALEAICLKATAFEPADRYPSAGALARDVENWLADEPVSAYPDGVRGRLARWVRRHRTLAYAAAAVLVGVSLAATTAAFSIDRAWRSERAARGEAEENFNLAQQAVEDYLTRISQDKLLLIEDSVDMRRLRKDLLQSALQYYEKFVAERRDDPKLRRRLAKAHHNLGVIQTDIAAPQDAVVALEIALQIWDALLESTPADVGLALDRTRTLQRLGKIRKLQDRPAEALGAYYRAIAALEALIARPGTPPARALELADCLSDVAAIQAKQGQVELSLRASTRARRILDELLAADPDRPSYRAALAEVANNQGFAASRKGDHAAAMEAFAECGEICRKLLQQVPEGEPRPTRVVELAGVSAANTGDILSTLGRYAEAKDHYEQSRPPREGLAAAHPTVTRHRLHLGLTYRGLGYAQHYGGDDAAALQSLGRARVAFEELIELDSDVPEAHDYLGWTLNVIGSILDEHGDHREAIPAFERAIAEHRLATAGATDVLEYRFHLASSLFNLAEQHADLGDVDAALPAAEEAARGSLDVLRAASAGPTHFATCLALASTCGEWRLQAGDPAGASSRLDEFAAAIRETPAAPSPSARDAALDAIRARQAACLIAAKRPAEARTILKDVEARLRERNRTAAGETPDAEARGALSEVLWLRSHVARLRGLDEEAAEADSGRIGLWGPRDAEGLVELAARAARRACLVGYGRTPLAAAGEAARSLDVATAEDDVRLALALGYADRARIRGDRELMTTLDRPATRDLRDDVGFPDPPFAPAP</sequence>
<dbReference type="InterPro" id="IPR011009">
    <property type="entry name" value="Kinase-like_dom_sf"/>
</dbReference>
<keyword evidence="3 7" id="KW-0418">Kinase</keyword>
<proteinExistence type="predicted"/>
<evidence type="ECO:0000259" key="6">
    <source>
        <dbReference type="PROSITE" id="PS50011"/>
    </source>
</evidence>
<organism evidence="7 8">
    <name type="scientific">Paludisphaera mucosa</name>
    <dbReference type="NCBI Taxonomy" id="3030827"/>
    <lineage>
        <taxon>Bacteria</taxon>
        <taxon>Pseudomonadati</taxon>
        <taxon>Planctomycetota</taxon>
        <taxon>Planctomycetia</taxon>
        <taxon>Isosphaerales</taxon>
        <taxon>Isosphaeraceae</taxon>
        <taxon>Paludisphaera</taxon>
    </lineage>
</organism>
<feature type="region of interest" description="Disordered" evidence="5">
    <location>
        <begin position="1145"/>
        <end position="1167"/>
    </location>
</feature>